<evidence type="ECO:0000256" key="9">
    <source>
        <dbReference type="ARBA" id="ARBA00022842"/>
    </source>
</evidence>
<sequence>MLKLFSKSVEDTYRIGERLGKLLFPGSIICLTGDLGAGKTAFTQGIGRGLGISEHVVSPTYTIINEYTSGRIPLYHFDVYRLGSSDEMYELGCDEYFYGDGATILEWADNVDDVIPGDRLWITIRKTENPEEREIIMEASGLEYERLLKEMKKDEDISN</sequence>
<gene>
    <name evidence="11" type="ORF">SAMN02745176_00103</name>
</gene>
<accession>A0A1M6AT68</accession>
<dbReference type="GO" id="GO:0046872">
    <property type="term" value="F:metal ion binding"/>
    <property type="evidence" value="ECO:0007669"/>
    <property type="project" value="UniProtKB-KW"/>
</dbReference>
<dbReference type="NCBIfam" id="TIGR00150">
    <property type="entry name" value="T6A_YjeE"/>
    <property type="match status" value="1"/>
</dbReference>
<dbReference type="GO" id="GO:0005737">
    <property type="term" value="C:cytoplasm"/>
    <property type="evidence" value="ECO:0007669"/>
    <property type="project" value="UniProtKB-SubCell"/>
</dbReference>
<dbReference type="GO" id="GO:0002949">
    <property type="term" value="P:tRNA threonylcarbamoyladenosine modification"/>
    <property type="evidence" value="ECO:0007669"/>
    <property type="project" value="InterPro"/>
</dbReference>
<dbReference type="PANTHER" id="PTHR33540:SF2">
    <property type="entry name" value="TRNA THREONYLCARBAMOYLADENOSINE BIOSYNTHESIS PROTEIN TSAE"/>
    <property type="match status" value="1"/>
</dbReference>
<keyword evidence="9" id="KW-0460">Magnesium</keyword>
<proteinExistence type="inferred from homology"/>
<dbReference type="Gene3D" id="3.40.50.300">
    <property type="entry name" value="P-loop containing nucleotide triphosphate hydrolases"/>
    <property type="match status" value="1"/>
</dbReference>
<dbReference type="AlphaFoldDB" id="A0A1M6AT68"/>
<evidence type="ECO:0000256" key="5">
    <source>
        <dbReference type="ARBA" id="ARBA00022694"/>
    </source>
</evidence>
<dbReference type="InterPro" id="IPR003442">
    <property type="entry name" value="T6A_TsaE"/>
</dbReference>
<dbReference type="STRING" id="1122184.SAMN02745176_00103"/>
<protein>
    <recommendedName>
        <fullName evidence="3">tRNA threonylcarbamoyladenosine biosynthesis protein TsaE</fullName>
    </recommendedName>
    <alternativeName>
        <fullName evidence="10">t(6)A37 threonylcarbamoyladenosine biosynthesis protein TsaE</fullName>
    </alternativeName>
</protein>
<comment type="similarity">
    <text evidence="2">Belongs to the TsaE family.</text>
</comment>
<dbReference type="EMBL" id="FQZS01000003">
    <property type="protein sequence ID" value="SHI39709.1"/>
    <property type="molecule type" value="Genomic_DNA"/>
</dbReference>
<dbReference type="RefSeq" id="WP_073023404.1">
    <property type="nucleotide sequence ID" value="NZ_FQZS01000003.1"/>
</dbReference>
<evidence type="ECO:0000256" key="6">
    <source>
        <dbReference type="ARBA" id="ARBA00022723"/>
    </source>
</evidence>
<comment type="subcellular location">
    <subcellularLocation>
        <location evidence="1">Cytoplasm</location>
    </subcellularLocation>
</comment>
<name>A0A1M6AT68_9FIRM</name>
<dbReference type="SUPFAM" id="SSF52540">
    <property type="entry name" value="P-loop containing nucleoside triphosphate hydrolases"/>
    <property type="match status" value="1"/>
</dbReference>
<dbReference type="InterPro" id="IPR027417">
    <property type="entry name" value="P-loop_NTPase"/>
</dbReference>
<dbReference type="OrthoDB" id="9815896at2"/>
<keyword evidence="8" id="KW-0067">ATP-binding</keyword>
<evidence type="ECO:0000256" key="3">
    <source>
        <dbReference type="ARBA" id="ARBA00019010"/>
    </source>
</evidence>
<keyword evidence="12" id="KW-1185">Reference proteome</keyword>
<evidence type="ECO:0000256" key="1">
    <source>
        <dbReference type="ARBA" id="ARBA00004496"/>
    </source>
</evidence>
<evidence type="ECO:0000256" key="4">
    <source>
        <dbReference type="ARBA" id="ARBA00022490"/>
    </source>
</evidence>
<keyword evidence="4" id="KW-0963">Cytoplasm</keyword>
<dbReference type="GO" id="GO:0005524">
    <property type="term" value="F:ATP binding"/>
    <property type="evidence" value="ECO:0007669"/>
    <property type="project" value="UniProtKB-KW"/>
</dbReference>
<evidence type="ECO:0000256" key="7">
    <source>
        <dbReference type="ARBA" id="ARBA00022741"/>
    </source>
</evidence>
<organism evidence="11 12">
    <name type="scientific">Lutispora thermophila DSM 19022</name>
    <dbReference type="NCBI Taxonomy" id="1122184"/>
    <lineage>
        <taxon>Bacteria</taxon>
        <taxon>Bacillati</taxon>
        <taxon>Bacillota</taxon>
        <taxon>Clostridia</taxon>
        <taxon>Lutisporales</taxon>
        <taxon>Lutisporaceae</taxon>
        <taxon>Lutispora</taxon>
    </lineage>
</organism>
<evidence type="ECO:0000313" key="11">
    <source>
        <dbReference type="EMBL" id="SHI39709.1"/>
    </source>
</evidence>
<evidence type="ECO:0000256" key="10">
    <source>
        <dbReference type="ARBA" id="ARBA00032441"/>
    </source>
</evidence>
<keyword evidence="5" id="KW-0819">tRNA processing</keyword>
<evidence type="ECO:0000256" key="8">
    <source>
        <dbReference type="ARBA" id="ARBA00022840"/>
    </source>
</evidence>
<reference evidence="11 12" key="1">
    <citation type="submission" date="2016-11" db="EMBL/GenBank/DDBJ databases">
        <authorList>
            <person name="Jaros S."/>
            <person name="Januszkiewicz K."/>
            <person name="Wedrychowicz H."/>
        </authorList>
    </citation>
    <scope>NUCLEOTIDE SEQUENCE [LARGE SCALE GENOMIC DNA]</scope>
    <source>
        <strain evidence="11 12">DSM 19022</strain>
    </source>
</reference>
<evidence type="ECO:0000256" key="2">
    <source>
        <dbReference type="ARBA" id="ARBA00007599"/>
    </source>
</evidence>
<keyword evidence="6" id="KW-0479">Metal-binding</keyword>
<evidence type="ECO:0000313" key="12">
    <source>
        <dbReference type="Proteomes" id="UP000184442"/>
    </source>
</evidence>
<dbReference type="PANTHER" id="PTHR33540">
    <property type="entry name" value="TRNA THREONYLCARBAMOYLADENOSINE BIOSYNTHESIS PROTEIN TSAE"/>
    <property type="match status" value="1"/>
</dbReference>
<dbReference type="Proteomes" id="UP000184442">
    <property type="component" value="Unassembled WGS sequence"/>
</dbReference>
<dbReference type="Pfam" id="PF02367">
    <property type="entry name" value="TsaE"/>
    <property type="match status" value="1"/>
</dbReference>
<keyword evidence="7" id="KW-0547">Nucleotide-binding</keyword>